<dbReference type="SUPFAM" id="SSF103473">
    <property type="entry name" value="MFS general substrate transporter"/>
    <property type="match status" value="1"/>
</dbReference>
<keyword evidence="3 6" id="KW-0812">Transmembrane</keyword>
<dbReference type="PROSITE" id="PS50850">
    <property type="entry name" value="MFS"/>
    <property type="match status" value="1"/>
</dbReference>
<dbReference type="EMBL" id="ACLA01000004">
    <property type="protein sequence ID" value="EEQ49463.1"/>
    <property type="molecule type" value="Genomic_DNA"/>
</dbReference>
<gene>
    <name evidence="8" type="ORF">HMPREF0908_0321</name>
</gene>
<feature type="transmembrane region" description="Helical" evidence="6">
    <location>
        <begin position="293"/>
        <end position="310"/>
    </location>
</feature>
<dbReference type="InterPro" id="IPR036259">
    <property type="entry name" value="MFS_trans_sf"/>
</dbReference>
<feature type="transmembrane region" description="Helical" evidence="6">
    <location>
        <begin position="60"/>
        <end position="81"/>
    </location>
</feature>
<dbReference type="STRING" id="638302.HMPREF0908_0321"/>
<dbReference type="AlphaFoldDB" id="C4V1C7"/>
<evidence type="ECO:0000256" key="3">
    <source>
        <dbReference type="ARBA" id="ARBA00022692"/>
    </source>
</evidence>
<evidence type="ECO:0000256" key="4">
    <source>
        <dbReference type="ARBA" id="ARBA00022989"/>
    </source>
</evidence>
<feature type="transmembrane region" description="Helical" evidence="6">
    <location>
        <begin position="266"/>
        <end position="286"/>
    </location>
</feature>
<dbReference type="PANTHER" id="PTHR43129:SF1">
    <property type="entry name" value="FOSMIDOMYCIN RESISTANCE PROTEIN"/>
    <property type="match status" value="1"/>
</dbReference>
<comment type="subcellular location">
    <subcellularLocation>
        <location evidence="1">Cell membrane</location>
        <topology evidence="1">Multi-pass membrane protein</topology>
    </subcellularLocation>
</comment>
<feature type="transmembrane region" description="Helical" evidence="6">
    <location>
        <begin position="379"/>
        <end position="400"/>
    </location>
</feature>
<dbReference type="GO" id="GO:0022857">
    <property type="term" value="F:transmembrane transporter activity"/>
    <property type="evidence" value="ECO:0007669"/>
    <property type="project" value="InterPro"/>
</dbReference>
<evidence type="ECO:0000256" key="5">
    <source>
        <dbReference type="ARBA" id="ARBA00023136"/>
    </source>
</evidence>
<keyword evidence="4 6" id="KW-1133">Transmembrane helix</keyword>
<dbReference type="eggNOG" id="COG2814">
    <property type="taxonomic scope" value="Bacteria"/>
</dbReference>
<protein>
    <submittedName>
        <fullName evidence="8">Transporter, major facilitator family protein</fullName>
    </submittedName>
</protein>
<dbReference type="Proteomes" id="UP000005309">
    <property type="component" value="Unassembled WGS sequence"/>
</dbReference>
<reference evidence="8 9" key="1">
    <citation type="submission" date="2009-04" db="EMBL/GenBank/DDBJ databases">
        <authorList>
            <person name="Qin X."/>
            <person name="Bachman B."/>
            <person name="Battles P."/>
            <person name="Bell A."/>
            <person name="Bess C."/>
            <person name="Bickham C."/>
            <person name="Chaboub L."/>
            <person name="Chen D."/>
            <person name="Coyle M."/>
            <person name="Deiros D.R."/>
            <person name="Dinh H."/>
            <person name="Forbes L."/>
            <person name="Fowler G."/>
            <person name="Francisco L."/>
            <person name="Fu Q."/>
            <person name="Gubbala S."/>
            <person name="Hale W."/>
            <person name="Han Y."/>
            <person name="Hemphill L."/>
            <person name="Highlander S.K."/>
            <person name="Hirani K."/>
            <person name="Hogues M."/>
            <person name="Jackson L."/>
            <person name="Jakkamsetti A."/>
            <person name="Javaid M."/>
            <person name="Jiang H."/>
            <person name="Korchina V."/>
            <person name="Kovar C."/>
            <person name="Lara F."/>
            <person name="Lee S."/>
            <person name="Mata R."/>
            <person name="Mathew T."/>
            <person name="Moen C."/>
            <person name="Morales K."/>
            <person name="Munidasa M."/>
            <person name="Nazareth L."/>
            <person name="Ngo R."/>
            <person name="Nguyen L."/>
            <person name="Okwuonu G."/>
            <person name="Ongeri F."/>
            <person name="Patil S."/>
            <person name="Petrosino J."/>
            <person name="Pham C."/>
            <person name="Pham P."/>
            <person name="Pu L.-L."/>
            <person name="Puazo M."/>
            <person name="Raj R."/>
            <person name="Reid J."/>
            <person name="Rouhana J."/>
            <person name="Saada N."/>
            <person name="Shang Y."/>
            <person name="Simmons D."/>
            <person name="Thornton R."/>
            <person name="Warren J."/>
            <person name="Weissenberger G."/>
            <person name="Zhang J."/>
            <person name="Zhang L."/>
            <person name="Zhou C."/>
            <person name="Zhu D."/>
            <person name="Muzny D."/>
            <person name="Worley K."/>
            <person name="Gibbs R."/>
        </authorList>
    </citation>
    <scope>NUCLEOTIDE SEQUENCE [LARGE SCALE GENOMIC DNA]</scope>
    <source>
        <strain evidence="8 9">ATCC 43531</strain>
    </source>
</reference>
<keyword evidence="9" id="KW-1185">Reference proteome</keyword>
<organism evidence="8 9">
    <name type="scientific">Selenomonas flueggei ATCC 43531</name>
    <dbReference type="NCBI Taxonomy" id="638302"/>
    <lineage>
        <taxon>Bacteria</taxon>
        <taxon>Bacillati</taxon>
        <taxon>Bacillota</taxon>
        <taxon>Negativicutes</taxon>
        <taxon>Selenomonadales</taxon>
        <taxon>Selenomonadaceae</taxon>
        <taxon>Selenomonas</taxon>
    </lineage>
</organism>
<dbReference type="InterPro" id="IPR011701">
    <property type="entry name" value="MFS"/>
</dbReference>
<feature type="transmembrane region" description="Helical" evidence="6">
    <location>
        <begin position="163"/>
        <end position="187"/>
    </location>
</feature>
<feature type="domain" description="Major facilitator superfamily (MFS) profile" evidence="7">
    <location>
        <begin position="27"/>
        <end position="405"/>
    </location>
</feature>
<feature type="transmembrane region" description="Helical" evidence="6">
    <location>
        <begin position="93"/>
        <end position="123"/>
    </location>
</feature>
<evidence type="ECO:0000313" key="9">
    <source>
        <dbReference type="Proteomes" id="UP000005309"/>
    </source>
</evidence>
<name>C4V1C7_9FIRM</name>
<dbReference type="Gene3D" id="1.20.1250.20">
    <property type="entry name" value="MFS general substrate transporter like domains"/>
    <property type="match status" value="2"/>
</dbReference>
<dbReference type="GO" id="GO:0005886">
    <property type="term" value="C:plasma membrane"/>
    <property type="evidence" value="ECO:0007669"/>
    <property type="project" value="UniProtKB-SubCell"/>
</dbReference>
<evidence type="ECO:0000313" key="8">
    <source>
        <dbReference type="EMBL" id="EEQ49463.1"/>
    </source>
</evidence>
<dbReference type="HOGENOM" id="CLU_040537_0_0_9"/>
<feature type="transmembrane region" description="Helical" evidence="6">
    <location>
        <begin position="316"/>
        <end position="338"/>
    </location>
</feature>
<keyword evidence="2" id="KW-0813">Transport</keyword>
<dbReference type="PANTHER" id="PTHR43129">
    <property type="entry name" value="FOSMIDOMYCIN RESISTANCE PROTEIN"/>
    <property type="match status" value="1"/>
</dbReference>
<feature type="transmembrane region" description="Helical" evidence="6">
    <location>
        <begin position="228"/>
        <end position="254"/>
    </location>
</feature>
<feature type="transmembrane region" description="Helical" evidence="6">
    <location>
        <begin position="350"/>
        <end position="373"/>
    </location>
</feature>
<evidence type="ECO:0000256" key="6">
    <source>
        <dbReference type="SAM" id="Phobius"/>
    </source>
</evidence>
<dbReference type="InterPro" id="IPR020846">
    <property type="entry name" value="MFS_dom"/>
</dbReference>
<evidence type="ECO:0000256" key="2">
    <source>
        <dbReference type="ARBA" id="ARBA00022448"/>
    </source>
</evidence>
<comment type="caution">
    <text evidence="8">The sequence shown here is derived from an EMBL/GenBank/DDBJ whole genome shotgun (WGS) entry which is preliminary data.</text>
</comment>
<accession>C4V1C7</accession>
<dbReference type="Pfam" id="PF07690">
    <property type="entry name" value="MFS_1"/>
    <property type="match status" value="1"/>
</dbReference>
<sequence>MLVLFYNRTHLIRQGAFCVAATKVRTYNYLISCGHLCSDINQGALAAVLPFLISAYHYDYATAATLVLFSNLVGSVVQPIFGQLADRQNRPWLIPLGLLLAGGGMALTGVVTTFPALCAAVAVSGTGAAMFHPQAARLVHHASAEGERAKNISIFSFGGNLGFALGPVVMTAAVTVFGLMGTLVFLIPEVLICIAFRCHLHGLYALNAAPQATEAKARPQGIDQWGSFLRLTAIVFGRSIIFFGINTFLALYWIQELGQTEAMGSAVLSVYYAIGAACTLLGGRLADRYGYHRMIRIGAVILPPCIFLFTQVHSLVLAALLLLPIAASLSLIYSPMVVLGQQYLPNRVGLASGVTLGLAVSVGGVFTPVLGHIADGRGLTAALLTVTAIALIPAVFAFLLPPVRRKTL</sequence>
<proteinExistence type="predicted"/>
<dbReference type="CDD" id="cd17478">
    <property type="entry name" value="MFS_FsR"/>
    <property type="match status" value="1"/>
</dbReference>
<keyword evidence="5 6" id="KW-0472">Membrane</keyword>
<evidence type="ECO:0000256" key="1">
    <source>
        <dbReference type="ARBA" id="ARBA00004651"/>
    </source>
</evidence>
<evidence type="ECO:0000259" key="7">
    <source>
        <dbReference type="PROSITE" id="PS50850"/>
    </source>
</evidence>